<feature type="domain" description="NADH:quinone oxidoreductase/Mrp antiporter transmembrane" evidence="6">
    <location>
        <begin position="2"/>
        <end position="310"/>
    </location>
</feature>
<gene>
    <name evidence="7" type="ORF">METZ01_LOCUS227813</name>
</gene>
<feature type="transmembrane region" description="Helical" evidence="5">
    <location>
        <begin position="6"/>
        <end position="24"/>
    </location>
</feature>
<feature type="transmembrane region" description="Helical" evidence="5">
    <location>
        <begin position="120"/>
        <end position="145"/>
    </location>
</feature>
<feature type="transmembrane region" description="Helical" evidence="5">
    <location>
        <begin position="36"/>
        <end position="60"/>
    </location>
</feature>
<evidence type="ECO:0000256" key="4">
    <source>
        <dbReference type="ARBA" id="ARBA00023136"/>
    </source>
</evidence>
<sequence length="373" mass="38733">TELIAVYISLELVTLPLAALSAFLMTSRSSEAGMKFLIVGAISSAVMLYGMALIYGFTGATKLDEIAEVVKSAAVLDTPFGGYALLVGVVLMLVGFGFKISAVPFQMWVPDIYEGAPTPVVAFLSVASKAAAVAVLIRVLFTGFFPIALDWASLIAVLAAASMTIGNLAAIGQSNIRRMFGYSTIAHAGYILVGIAAAVKTSGGDSGGPEFVSIGLNSVLFYLAAYVAANLTAFFAIIAVSQRTGSDQIEGYGGLVRRAPFLAVALTLALVALIGVPPTSIFIGKLVIFTAAVKSGLVWLAILGVINSVVSAYYYVRIIRVMFLEEPKEQEGSKISPVAWFALAVSGIAMIGIGIAPGFILRAAEIAVGALAL</sequence>
<proteinExistence type="predicted"/>
<protein>
    <recommendedName>
        <fullName evidence="6">NADH:quinone oxidoreductase/Mrp antiporter transmembrane domain-containing protein</fullName>
    </recommendedName>
</protein>
<dbReference type="AlphaFoldDB" id="A0A382GJ22"/>
<feature type="transmembrane region" description="Helical" evidence="5">
    <location>
        <begin position="219"/>
        <end position="240"/>
    </location>
</feature>
<feature type="transmembrane region" description="Helical" evidence="5">
    <location>
        <begin position="337"/>
        <end position="361"/>
    </location>
</feature>
<reference evidence="7" key="1">
    <citation type="submission" date="2018-05" db="EMBL/GenBank/DDBJ databases">
        <authorList>
            <person name="Lanie J.A."/>
            <person name="Ng W.-L."/>
            <person name="Kazmierczak K.M."/>
            <person name="Andrzejewski T.M."/>
            <person name="Davidsen T.M."/>
            <person name="Wayne K.J."/>
            <person name="Tettelin H."/>
            <person name="Glass J.I."/>
            <person name="Rusch D."/>
            <person name="Podicherti R."/>
            <person name="Tsui H.-C.T."/>
            <person name="Winkler M.E."/>
        </authorList>
    </citation>
    <scope>NUCLEOTIDE SEQUENCE</scope>
</reference>
<feature type="transmembrane region" description="Helical" evidence="5">
    <location>
        <begin position="296"/>
        <end position="316"/>
    </location>
</feature>
<feature type="transmembrane region" description="Helical" evidence="5">
    <location>
        <begin position="179"/>
        <end position="199"/>
    </location>
</feature>
<organism evidence="7">
    <name type="scientific">marine metagenome</name>
    <dbReference type="NCBI Taxonomy" id="408172"/>
    <lineage>
        <taxon>unclassified sequences</taxon>
        <taxon>metagenomes</taxon>
        <taxon>ecological metagenomes</taxon>
    </lineage>
</organism>
<evidence type="ECO:0000256" key="2">
    <source>
        <dbReference type="ARBA" id="ARBA00022692"/>
    </source>
</evidence>
<evidence type="ECO:0000256" key="3">
    <source>
        <dbReference type="ARBA" id="ARBA00022989"/>
    </source>
</evidence>
<accession>A0A382GJ22</accession>
<feature type="transmembrane region" description="Helical" evidence="5">
    <location>
        <begin position="261"/>
        <end position="284"/>
    </location>
</feature>
<keyword evidence="3 5" id="KW-1133">Transmembrane helix</keyword>
<feature type="transmembrane region" description="Helical" evidence="5">
    <location>
        <begin position="151"/>
        <end position="172"/>
    </location>
</feature>
<keyword evidence="2 5" id="KW-0812">Transmembrane</keyword>
<dbReference type="GO" id="GO:0016020">
    <property type="term" value="C:membrane"/>
    <property type="evidence" value="ECO:0007669"/>
    <property type="project" value="UniProtKB-SubCell"/>
</dbReference>
<dbReference type="NCBIfam" id="TIGR01770">
    <property type="entry name" value="NDH_I_N"/>
    <property type="match status" value="1"/>
</dbReference>
<name>A0A382GJ22_9ZZZZ</name>
<feature type="transmembrane region" description="Helical" evidence="5">
    <location>
        <begin position="80"/>
        <end position="100"/>
    </location>
</feature>
<evidence type="ECO:0000256" key="5">
    <source>
        <dbReference type="SAM" id="Phobius"/>
    </source>
</evidence>
<dbReference type="EMBL" id="UINC01055736">
    <property type="protein sequence ID" value="SVB74959.1"/>
    <property type="molecule type" value="Genomic_DNA"/>
</dbReference>
<dbReference type="GO" id="GO:0042773">
    <property type="term" value="P:ATP synthesis coupled electron transport"/>
    <property type="evidence" value="ECO:0007669"/>
    <property type="project" value="InterPro"/>
</dbReference>
<evidence type="ECO:0000259" key="6">
    <source>
        <dbReference type="Pfam" id="PF00361"/>
    </source>
</evidence>
<dbReference type="InterPro" id="IPR001750">
    <property type="entry name" value="ND/Mrp_TM"/>
</dbReference>
<dbReference type="GO" id="GO:0008137">
    <property type="term" value="F:NADH dehydrogenase (ubiquinone) activity"/>
    <property type="evidence" value="ECO:0007669"/>
    <property type="project" value="InterPro"/>
</dbReference>
<dbReference type="Pfam" id="PF00361">
    <property type="entry name" value="Proton_antipo_M"/>
    <property type="match status" value="1"/>
</dbReference>
<evidence type="ECO:0000256" key="1">
    <source>
        <dbReference type="ARBA" id="ARBA00004141"/>
    </source>
</evidence>
<comment type="subcellular location">
    <subcellularLocation>
        <location evidence="1">Membrane</location>
        <topology evidence="1">Multi-pass membrane protein</topology>
    </subcellularLocation>
</comment>
<evidence type="ECO:0000313" key="7">
    <source>
        <dbReference type="EMBL" id="SVB74959.1"/>
    </source>
</evidence>
<keyword evidence="4 5" id="KW-0472">Membrane</keyword>
<dbReference type="InterPro" id="IPR010096">
    <property type="entry name" value="NADH-Q_OxRdtase_suN/2"/>
</dbReference>
<feature type="non-terminal residue" evidence="7">
    <location>
        <position position="1"/>
    </location>
</feature>
<dbReference type="PANTHER" id="PTHR22773">
    <property type="entry name" value="NADH DEHYDROGENASE"/>
    <property type="match status" value="1"/>
</dbReference>